<reference evidence="4 5" key="1">
    <citation type="submission" date="2024-09" db="EMBL/GenBank/DDBJ databases">
        <title>Rethinking Asexuality: The Enigmatic Case of Functional Sexual Genes in Lepraria (Stereocaulaceae).</title>
        <authorList>
            <person name="Doellman M."/>
            <person name="Sun Y."/>
            <person name="Barcenas-Pena A."/>
            <person name="Lumbsch H.T."/>
            <person name="Grewe F."/>
        </authorList>
    </citation>
    <scope>NUCLEOTIDE SEQUENCE [LARGE SCALE GENOMIC DNA]</scope>
    <source>
        <strain evidence="4 5">Grewe 0041</strain>
    </source>
</reference>
<dbReference type="Pfam" id="PF25130">
    <property type="entry name" value="DUF7820"/>
    <property type="match status" value="1"/>
</dbReference>
<evidence type="ECO:0000313" key="4">
    <source>
        <dbReference type="EMBL" id="KAL2052987.1"/>
    </source>
</evidence>
<dbReference type="PANTHER" id="PTHR42078">
    <property type="entry name" value="GLUCAN 1, 4-ALPHA-GLUCOSIDASE"/>
    <property type="match status" value="1"/>
</dbReference>
<feature type="compositionally biased region" description="Low complexity" evidence="1">
    <location>
        <begin position="86"/>
        <end position="98"/>
    </location>
</feature>
<feature type="compositionally biased region" description="Polar residues" evidence="1">
    <location>
        <begin position="102"/>
        <end position="124"/>
    </location>
</feature>
<evidence type="ECO:0000256" key="1">
    <source>
        <dbReference type="SAM" id="MobiDB-lite"/>
    </source>
</evidence>
<feature type="region of interest" description="Disordered" evidence="1">
    <location>
        <begin position="623"/>
        <end position="666"/>
    </location>
</feature>
<keyword evidence="2" id="KW-0472">Membrane</keyword>
<feature type="compositionally biased region" description="Polar residues" evidence="1">
    <location>
        <begin position="184"/>
        <end position="193"/>
    </location>
</feature>
<accession>A0ABR4B544</accession>
<feature type="region of interest" description="Disordered" evidence="1">
    <location>
        <begin position="409"/>
        <end position="433"/>
    </location>
</feature>
<comment type="caution">
    <text evidence="4">The sequence shown here is derived from an EMBL/GenBank/DDBJ whole genome shotgun (WGS) entry which is preliminary data.</text>
</comment>
<evidence type="ECO:0000259" key="3">
    <source>
        <dbReference type="Pfam" id="PF25130"/>
    </source>
</evidence>
<gene>
    <name evidence="4" type="ORF">ABVK25_006624</name>
</gene>
<feature type="transmembrane region" description="Helical" evidence="2">
    <location>
        <begin position="354"/>
        <end position="378"/>
    </location>
</feature>
<name>A0ABR4B544_9LECA</name>
<dbReference type="PANTHER" id="PTHR42078:SF1">
    <property type="entry name" value="GLUCAN 1, 4-ALPHA-GLUCOSIDASE"/>
    <property type="match status" value="1"/>
</dbReference>
<keyword evidence="2" id="KW-1133">Transmembrane helix</keyword>
<keyword evidence="5" id="KW-1185">Reference proteome</keyword>
<dbReference type="InterPro" id="IPR056722">
    <property type="entry name" value="DUF7820"/>
</dbReference>
<feature type="region of interest" description="Disordered" evidence="1">
    <location>
        <begin position="172"/>
        <end position="193"/>
    </location>
</feature>
<protein>
    <recommendedName>
        <fullName evidence="3">DUF7820 domain-containing protein</fullName>
    </recommendedName>
</protein>
<keyword evidence="2" id="KW-0812">Transmembrane</keyword>
<feature type="compositionally biased region" description="Low complexity" evidence="1">
    <location>
        <begin position="409"/>
        <end position="425"/>
    </location>
</feature>
<organism evidence="4 5">
    <name type="scientific">Lepraria finkii</name>
    <dbReference type="NCBI Taxonomy" id="1340010"/>
    <lineage>
        <taxon>Eukaryota</taxon>
        <taxon>Fungi</taxon>
        <taxon>Dikarya</taxon>
        <taxon>Ascomycota</taxon>
        <taxon>Pezizomycotina</taxon>
        <taxon>Lecanoromycetes</taxon>
        <taxon>OSLEUM clade</taxon>
        <taxon>Lecanoromycetidae</taxon>
        <taxon>Lecanorales</taxon>
        <taxon>Lecanorineae</taxon>
        <taxon>Stereocaulaceae</taxon>
        <taxon>Lepraria</taxon>
    </lineage>
</organism>
<dbReference type="Proteomes" id="UP001590951">
    <property type="component" value="Unassembled WGS sequence"/>
</dbReference>
<proteinExistence type="predicted"/>
<evidence type="ECO:0000313" key="5">
    <source>
        <dbReference type="Proteomes" id="UP001590951"/>
    </source>
</evidence>
<sequence>MAEERSTSRSSAQRPRPRGSVRASNPNVFSDDYASDPLELIDGQQTKLPGDGSRDVAPLSQALDTRRRSLSFQQTPEGSFRRSRGSQRSEGQSSTSSRFDSHGSQTSRPPRSIASVSDLGNSLPTPHPSIRSISTFGLPRAQSPYQGATGPSHPYGMYPQDIGVARTPSVATTSTMRQPERSYSGPNGPTQPYGTYPQNTVPEDDQDAVAGMPLPIGAGFPGLQGQNFQRRLGPDGEDVDDLIGPDGYAEQLPPYSRYANGVPPKYSSGIESFRRSTTAPILMEDSQETLNSSEIPVRMRGEASAVNPFGDSATELDSTTSAAAVFPKDEGGNFKERVRETSKKRVCYGVLPCWLLGSIIMVIVIAVFLGGIIGGVFAHRRGEEKGRQEASSTVTVPATVAAAAPTTTINTSNAPDVEPLTSTPSNLPPLPTGSYAITLDNPETLSNSCLTNTSQASAWVCATGANLSITVTMTNNIPQVQLSYPIPPNMPIRYGSQPPQFNGQAPMMLMESRANSNKGPTWIFLQYFNKTVILPQEDLPSPYPLPKPKRSLLKRWFFNDEGLGEPTNLYKRDQYSQWTDNHFVTPPDKPWYCFWNGTTLEGLIFVTQNADLDDDDSTAYPSAAATSATYPSASTSAPYPSSLQDPDQPSASQYKRHAPPSPSPYPKMVKIIERRIEHNAAHPYCQQMQILNTGQPAPLPDPVNGGPIIVYLTEMEPTLHNQVQQVAAGAGFPPSMPTFTPYGQSRRRANSKRSTPICQCQWMSGA</sequence>
<feature type="domain" description="DUF7820" evidence="3">
    <location>
        <begin position="414"/>
        <end position="764"/>
    </location>
</feature>
<dbReference type="EMBL" id="JBHFEH010000023">
    <property type="protein sequence ID" value="KAL2052987.1"/>
    <property type="molecule type" value="Genomic_DNA"/>
</dbReference>
<feature type="compositionally biased region" description="Polar residues" evidence="1">
    <location>
        <begin position="643"/>
        <end position="653"/>
    </location>
</feature>
<feature type="compositionally biased region" description="Low complexity" evidence="1">
    <location>
        <begin position="623"/>
        <end position="642"/>
    </location>
</feature>
<evidence type="ECO:0000256" key="2">
    <source>
        <dbReference type="SAM" id="Phobius"/>
    </source>
</evidence>
<feature type="region of interest" description="Disordered" evidence="1">
    <location>
        <begin position="1"/>
        <end position="151"/>
    </location>
</feature>